<evidence type="ECO:0000259" key="9">
    <source>
        <dbReference type="PROSITE" id="PS50011"/>
    </source>
</evidence>
<evidence type="ECO:0000256" key="5">
    <source>
        <dbReference type="ARBA" id="ARBA00023170"/>
    </source>
</evidence>
<keyword evidence="3 7" id="KW-1133">Transmembrane helix</keyword>
<keyword evidence="8" id="KW-0732">Signal</keyword>
<name>A0AA36D993_9BILA</name>
<dbReference type="InterPro" id="IPR050122">
    <property type="entry name" value="RTK"/>
</dbReference>
<dbReference type="Gene3D" id="1.10.510.10">
    <property type="entry name" value="Transferase(Phosphotransferase) domain 1"/>
    <property type="match status" value="1"/>
</dbReference>
<feature type="signal peptide" evidence="8">
    <location>
        <begin position="1"/>
        <end position="26"/>
    </location>
</feature>
<dbReference type="GO" id="GO:0004714">
    <property type="term" value="F:transmembrane receptor protein tyrosine kinase activity"/>
    <property type="evidence" value="ECO:0007669"/>
    <property type="project" value="TreeGrafter"/>
</dbReference>
<keyword evidence="4 7" id="KW-0472">Membrane</keyword>
<feature type="transmembrane region" description="Helical" evidence="7">
    <location>
        <begin position="480"/>
        <end position="503"/>
    </location>
</feature>
<feature type="non-terminal residue" evidence="10">
    <location>
        <position position="1"/>
    </location>
</feature>
<dbReference type="CDD" id="cd00192">
    <property type="entry name" value="PTKc"/>
    <property type="match status" value="1"/>
</dbReference>
<dbReference type="SMART" id="SM00219">
    <property type="entry name" value="TyrKc"/>
    <property type="match status" value="1"/>
</dbReference>
<dbReference type="GO" id="GO:0005886">
    <property type="term" value="C:plasma membrane"/>
    <property type="evidence" value="ECO:0007669"/>
    <property type="project" value="TreeGrafter"/>
</dbReference>
<dbReference type="Proteomes" id="UP001177023">
    <property type="component" value="Unassembled WGS sequence"/>
</dbReference>
<sequence>MEIRNVAYTHLLFLLIFLIRARSTVAYTAPEQCFYRCMAQCIAATGQVRSVFDTCGPSCQRYNDTKLCSSANVSCWQACDDLGPGDLVTTPTRLSASKDVTGAINLQWIPTTTANYYILQYKYSNDTDWTEDQQTLNCLAFMDDYQAPNAPNCESPEVRVAAVSAQGISNFTNSIQLPVPSPVFGNTTLLVNYLRYLDKPFVSDVFRSNGTVQLSMTFAPLEWAIGMPDIVVEPFFHLFSCGKNDDGSVLPLPEFTMGPNKNELVSEMPAEYMYQDCRFAYFLSQAKSLICGTTTTLDSPPNGQIDSLEIDCNTVDDSPCSTVTFPAPICGRTAPGNITPIWANGKVPDHDEQFAINYTVNLARNVPLFNYIIAYFGPAVGYGADQAEFLGVNLQNVSEVVTDCLRFDNSTGNCLQRTPNNTLLIEGMNWDTEYGIVICGVRDPRNTTIPNLFSDRKAERPRAEAIELDYKDYEKSHTGLIVGLVVGFLVLAILAMIIGCCFYTKKQNKQNKLYALKLAQMEREKHEGRYTEMPKKADIWEIERRNLLVDTENKLGAGAFGAVYLGKLLGKSMNHHDANSPLGINLLRAENCDVAVKMLPEYADDMSKSEFLQEIALMKSMGYHERLVNMLACVTESEPYYLVVEYCNDGNLLQFLQERCKYMIKLAENNINFHEPTEDDVYDEGMILTMKQLLMFSVQVSYGLEYLSQKGFVHRDVAARNILVSNRTEVKIGDFGLTRYIYSESSQYVSKGGRLPLKWMSPEAIRHYEFSTKSDVWSFGVLLFEVITLGGSPYPCIQPADMLDFLEKGGRMEQPDNCPDEYYDIMNDCWQLNPASRPDFSAIRQKLASQLEEVTEEYSYLQLDARKDYYNFGYTDRSNKVDTVVIPEHEVVLTDAPEQVKSRLNSEELATDETTISFGITLIK</sequence>
<evidence type="ECO:0000256" key="3">
    <source>
        <dbReference type="ARBA" id="ARBA00022989"/>
    </source>
</evidence>
<dbReference type="Gene3D" id="2.60.40.10">
    <property type="entry name" value="Immunoglobulins"/>
    <property type="match status" value="1"/>
</dbReference>
<dbReference type="InterPro" id="IPR020635">
    <property type="entry name" value="Tyr_kinase_cat_dom"/>
</dbReference>
<evidence type="ECO:0000256" key="2">
    <source>
        <dbReference type="ARBA" id="ARBA00022692"/>
    </source>
</evidence>
<accession>A0AA36D993</accession>
<comment type="subcellular location">
    <subcellularLocation>
        <location evidence="1">Membrane</location>
        <topology evidence="1">Single-pass membrane protein</topology>
    </subcellularLocation>
</comment>
<dbReference type="InterPro" id="IPR013783">
    <property type="entry name" value="Ig-like_fold"/>
</dbReference>
<dbReference type="InterPro" id="IPR000719">
    <property type="entry name" value="Prot_kinase_dom"/>
</dbReference>
<dbReference type="PANTHER" id="PTHR24416">
    <property type="entry name" value="TYROSINE-PROTEIN KINASE RECEPTOR"/>
    <property type="match status" value="1"/>
</dbReference>
<evidence type="ECO:0000256" key="6">
    <source>
        <dbReference type="ARBA" id="ARBA00023180"/>
    </source>
</evidence>
<dbReference type="PROSITE" id="PS00109">
    <property type="entry name" value="PROTEIN_KINASE_TYR"/>
    <property type="match status" value="1"/>
</dbReference>
<dbReference type="AlphaFoldDB" id="A0AA36D993"/>
<evidence type="ECO:0000256" key="7">
    <source>
        <dbReference type="SAM" id="Phobius"/>
    </source>
</evidence>
<dbReference type="PROSITE" id="PS50011">
    <property type="entry name" value="PROTEIN_KINASE_DOM"/>
    <property type="match status" value="1"/>
</dbReference>
<evidence type="ECO:0000313" key="10">
    <source>
        <dbReference type="EMBL" id="CAJ0582416.1"/>
    </source>
</evidence>
<feature type="chain" id="PRO_5041431666" description="Protein kinase domain-containing protein" evidence="8">
    <location>
        <begin position="27"/>
        <end position="924"/>
    </location>
</feature>
<keyword evidence="6" id="KW-0325">Glycoprotein</keyword>
<dbReference type="Pfam" id="PF07714">
    <property type="entry name" value="PK_Tyr_Ser-Thr"/>
    <property type="match status" value="1"/>
</dbReference>
<evidence type="ECO:0000256" key="8">
    <source>
        <dbReference type="SAM" id="SignalP"/>
    </source>
</evidence>
<dbReference type="PANTHER" id="PTHR24416:SF583">
    <property type="entry name" value="RECEPTOR PROTEIN-TYROSINE KINASE"/>
    <property type="match status" value="1"/>
</dbReference>
<evidence type="ECO:0000313" key="11">
    <source>
        <dbReference type="Proteomes" id="UP001177023"/>
    </source>
</evidence>
<dbReference type="InterPro" id="IPR011009">
    <property type="entry name" value="Kinase-like_dom_sf"/>
</dbReference>
<dbReference type="PRINTS" id="PR00109">
    <property type="entry name" value="TYRKINASE"/>
</dbReference>
<dbReference type="InterPro" id="IPR001245">
    <property type="entry name" value="Ser-Thr/Tyr_kinase_cat_dom"/>
</dbReference>
<comment type="caution">
    <text evidence="10">The sequence shown here is derived from an EMBL/GenBank/DDBJ whole genome shotgun (WGS) entry which is preliminary data.</text>
</comment>
<dbReference type="SUPFAM" id="SSF56112">
    <property type="entry name" value="Protein kinase-like (PK-like)"/>
    <property type="match status" value="1"/>
</dbReference>
<gene>
    <name evidence="10" type="ORF">MSPICULIGERA_LOCUS20549</name>
</gene>
<dbReference type="EMBL" id="CATQJA010002664">
    <property type="protein sequence ID" value="CAJ0582416.1"/>
    <property type="molecule type" value="Genomic_DNA"/>
</dbReference>
<dbReference type="GO" id="GO:0043235">
    <property type="term" value="C:receptor complex"/>
    <property type="evidence" value="ECO:0007669"/>
    <property type="project" value="TreeGrafter"/>
</dbReference>
<evidence type="ECO:0000256" key="1">
    <source>
        <dbReference type="ARBA" id="ARBA00004167"/>
    </source>
</evidence>
<dbReference type="GO" id="GO:0007169">
    <property type="term" value="P:cell surface receptor protein tyrosine kinase signaling pathway"/>
    <property type="evidence" value="ECO:0007669"/>
    <property type="project" value="TreeGrafter"/>
</dbReference>
<feature type="domain" description="Protein kinase" evidence="9">
    <location>
        <begin position="549"/>
        <end position="861"/>
    </location>
</feature>
<keyword evidence="2 7" id="KW-0812">Transmembrane</keyword>
<evidence type="ECO:0000256" key="4">
    <source>
        <dbReference type="ARBA" id="ARBA00023136"/>
    </source>
</evidence>
<dbReference type="InterPro" id="IPR008266">
    <property type="entry name" value="Tyr_kinase_AS"/>
</dbReference>
<reference evidence="10" key="1">
    <citation type="submission" date="2023-06" db="EMBL/GenBank/DDBJ databases">
        <authorList>
            <person name="Delattre M."/>
        </authorList>
    </citation>
    <scope>NUCLEOTIDE SEQUENCE</scope>
    <source>
        <strain evidence="10">AF72</strain>
    </source>
</reference>
<keyword evidence="11" id="KW-1185">Reference proteome</keyword>
<keyword evidence="5" id="KW-0675">Receptor</keyword>
<organism evidence="10 11">
    <name type="scientific">Mesorhabditis spiculigera</name>
    <dbReference type="NCBI Taxonomy" id="96644"/>
    <lineage>
        <taxon>Eukaryota</taxon>
        <taxon>Metazoa</taxon>
        <taxon>Ecdysozoa</taxon>
        <taxon>Nematoda</taxon>
        <taxon>Chromadorea</taxon>
        <taxon>Rhabditida</taxon>
        <taxon>Rhabditina</taxon>
        <taxon>Rhabditomorpha</taxon>
        <taxon>Rhabditoidea</taxon>
        <taxon>Rhabditidae</taxon>
        <taxon>Mesorhabditinae</taxon>
        <taxon>Mesorhabditis</taxon>
    </lineage>
</organism>
<proteinExistence type="predicted"/>
<dbReference type="GO" id="GO:0005524">
    <property type="term" value="F:ATP binding"/>
    <property type="evidence" value="ECO:0007669"/>
    <property type="project" value="InterPro"/>
</dbReference>
<dbReference type="Gene3D" id="3.30.200.20">
    <property type="entry name" value="Phosphorylase Kinase, domain 1"/>
    <property type="match status" value="1"/>
</dbReference>
<protein>
    <recommendedName>
        <fullName evidence="9">Protein kinase domain-containing protein</fullName>
    </recommendedName>
</protein>
<dbReference type="FunFam" id="1.10.510.10:FF:000994">
    <property type="entry name" value="Hypoxia Inhibited Receptor tyrosine kinase"/>
    <property type="match status" value="1"/>
</dbReference>